<dbReference type="Proteomes" id="UP001314205">
    <property type="component" value="Unassembled WGS sequence"/>
</dbReference>
<gene>
    <name evidence="3" type="ORF">PARMNEM_LOCUS9763</name>
</gene>
<evidence type="ECO:0000259" key="2">
    <source>
        <dbReference type="Pfam" id="PF10545"/>
    </source>
</evidence>
<proteinExistence type="predicted"/>
<feature type="signal peptide" evidence="1">
    <location>
        <begin position="1"/>
        <end position="33"/>
    </location>
</feature>
<feature type="domain" description="MADF" evidence="2">
    <location>
        <begin position="45"/>
        <end position="80"/>
    </location>
</feature>
<dbReference type="InterPro" id="IPR006578">
    <property type="entry name" value="MADF-dom"/>
</dbReference>
<accession>A0AAV1L2S7</accession>
<protein>
    <recommendedName>
        <fullName evidence="2">MADF domain-containing protein</fullName>
    </recommendedName>
</protein>
<comment type="caution">
    <text evidence="3">The sequence shown here is derived from an EMBL/GenBank/DDBJ whole genome shotgun (WGS) entry which is preliminary data.</text>
</comment>
<dbReference type="Pfam" id="PF10545">
    <property type="entry name" value="MADF_DNA_bdg"/>
    <property type="match status" value="1"/>
</dbReference>
<evidence type="ECO:0000313" key="4">
    <source>
        <dbReference type="Proteomes" id="UP001314205"/>
    </source>
</evidence>
<reference evidence="3 4" key="1">
    <citation type="submission" date="2023-11" db="EMBL/GenBank/DDBJ databases">
        <authorList>
            <person name="Hedman E."/>
            <person name="Englund M."/>
            <person name="Stromberg M."/>
            <person name="Nyberg Akerstrom W."/>
            <person name="Nylinder S."/>
            <person name="Jareborg N."/>
            <person name="Kallberg Y."/>
            <person name="Kronander E."/>
        </authorList>
    </citation>
    <scope>NUCLEOTIDE SEQUENCE [LARGE SCALE GENOMIC DNA]</scope>
</reference>
<sequence>MQITRSHCIQNANLLLFAITLCLFCSSHRVANTENHSENYDIEWLIMAVEKRTCLCDTGSEGYHDRQMKDLAWEDVCIEILEEA</sequence>
<evidence type="ECO:0000313" key="3">
    <source>
        <dbReference type="EMBL" id="CAK1589233.1"/>
    </source>
</evidence>
<evidence type="ECO:0000256" key="1">
    <source>
        <dbReference type="SAM" id="SignalP"/>
    </source>
</evidence>
<dbReference type="EMBL" id="CAVLGL010000083">
    <property type="protein sequence ID" value="CAK1589233.1"/>
    <property type="molecule type" value="Genomic_DNA"/>
</dbReference>
<keyword evidence="4" id="KW-1185">Reference proteome</keyword>
<dbReference type="AlphaFoldDB" id="A0AAV1L2S7"/>
<organism evidence="3 4">
    <name type="scientific">Parnassius mnemosyne</name>
    <name type="common">clouded apollo</name>
    <dbReference type="NCBI Taxonomy" id="213953"/>
    <lineage>
        <taxon>Eukaryota</taxon>
        <taxon>Metazoa</taxon>
        <taxon>Ecdysozoa</taxon>
        <taxon>Arthropoda</taxon>
        <taxon>Hexapoda</taxon>
        <taxon>Insecta</taxon>
        <taxon>Pterygota</taxon>
        <taxon>Neoptera</taxon>
        <taxon>Endopterygota</taxon>
        <taxon>Lepidoptera</taxon>
        <taxon>Glossata</taxon>
        <taxon>Ditrysia</taxon>
        <taxon>Papilionoidea</taxon>
        <taxon>Papilionidae</taxon>
        <taxon>Parnassiinae</taxon>
        <taxon>Parnassini</taxon>
        <taxon>Parnassius</taxon>
        <taxon>Driopa</taxon>
    </lineage>
</organism>
<feature type="chain" id="PRO_5043942744" description="MADF domain-containing protein" evidence="1">
    <location>
        <begin position="34"/>
        <end position="84"/>
    </location>
</feature>
<keyword evidence="1" id="KW-0732">Signal</keyword>
<name>A0AAV1L2S7_9NEOP</name>